<evidence type="ECO:0000256" key="4">
    <source>
        <dbReference type="ARBA" id="ARBA00035526"/>
    </source>
</evidence>
<gene>
    <name evidence="6" type="ORF">IEQ34_014573</name>
</gene>
<dbReference type="InterPro" id="IPR047873">
    <property type="entry name" value="Ribosomal_uL16"/>
</dbReference>
<organism evidence="6 7">
    <name type="scientific">Dendrobium chrysotoxum</name>
    <name type="common">Orchid</name>
    <dbReference type="NCBI Taxonomy" id="161865"/>
    <lineage>
        <taxon>Eukaryota</taxon>
        <taxon>Viridiplantae</taxon>
        <taxon>Streptophyta</taxon>
        <taxon>Embryophyta</taxon>
        <taxon>Tracheophyta</taxon>
        <taxon>Spermatophyta</taxon>
        <taxon>Magnoliopsida</taxon>
        <taxon>Liliopsida</taxon>
        <taxon>Asparagales</taxon>
        <taxon>Orchidaceae</taxon>
        <taxon>Epidendroideae</taxon>
        <taxon>Malaxideae</taxon>
        <taxon>Dendrobiinae</taxon>
        <taxon>Dendrobium</taxon>
    </lineage>
</organism>
<evidence type="ECO:0000256" key="2">
    <source>
        <dbReference type="ARBA" id="ARBA00022980"/>
    </source>
</evidence>
<dbReference type="Pfam" id="PF00252">
    <property type="entry name" value="Ribosomal_L16"/>
    <property type="match status" value="1"/>
</dbReference>
<dbReference type="Gene3D" id="3.90.1170.10">
    <property type="entry name" value="Ribosomal protein L10e/L16"/>
    <property type="match status" value="1"/>
</dbReference>
<evidence type="ECO:0000313" key="7">
    <source>
        <dbReference type="Proteomes" id="UP000775213"/>
    </source>
</evidence>
<dbReference type="EMBL" id="JAGFBR010000013">
    <property type="protein sequence ID" value="KAH0456666.1"/>
    <property type="molecule type" value="Genomic_DNA"/>
</dbReference>
<comment type="similarity">
    <text evidence="1 5">Belongs to the universal ribosomal protein uL16 family.</text>
</comment>
<dbReference type="GO" id="GO:0003735">
    <property type="term" value="F:structural constituent of ribosome"/>
    <property type="evidence" value="ECO:0007669"/>
    <property type="project" value="InterPro"/>
</dbReference>
<comment type="caution">
    <text evidence="6">The sequence shown here is derived from an EMBL/GenBank/DDBJ whole genome shotgun (WGS) entry which is preliminary data.</text>
</comment>
<dbReference type="InterPro" id="IPR036920">
    <property type="entry name" value="Ribosomal_uL16_sf"/>
</dbReference>
<proteinExistence type="inferred from homology"/>
<protein>
    <recommendedName>
        <fullName evidence="4">50S ribosomal protein L16, chloroplastic</fullName>
    </recommendedName>
</protein>
<evidence type="ECO:0000313" key="6">
    <source>
        <dbReference type="EMBL" id="KAH0456666.1"/>
    </source>
</evidence>
<evidence type="ECO:0000256" key="3">
    <source>
        <dbReference type="ARBA" id="ARBA00023274"/>
    </source>
</evidence>
<dbReference type="AlphaFoldDB" id="A0AAV7GKN7"/>
<dbReference type="GO" id="GO:0005762">
    <property type="term" value="C:mitochondrial large ribosomal subunit"/>
    <property type="evidence" value="ECO:0007669"/>
    <property type="project" value="TreeGrafter"/>
</dbReference>
<dbReference type="PANTHER" id="PTHR12220">
    <property type="entry name" value="50S/60S RIBOSOMAL PROTEIN L16"/>
    <property type="match status" value="1"/>
</dbReference>
<dbReference type="GO" id="GO:0032543">
    <property type="term" value="P:mitochondrial translation"/>
    <property type="evidence" value="ECO:0007669"/>
    <property type="project" value="TreeGrafter"/>
</dbReference>
<reference evidence="6 7" key="1">
    <citation type="journal article" date="2021" name="Hortic Res">
        <title>Chromosome-scale assembly of the Dendrobium chrysotoxum genome enhances the understanding of orchid evolution.</title>
        <authorList>
            <person name="Zhang Y."/>
            <person name="Zhang G.Q."/>
            <person name="Zhang D."/>
            <person name="Liu X.D."/>
            <person name="Xu X.Y."/>
            <person name="Sun W.H."/>
            <person name="Yu X."/>
            <person name="Zhu X."/>
            <person name="Wang Z.W."/>
            <person name="Zhao X."/>
            <person name="Zhong W.Y."/>
            <person name="Chen H."/>
            <person name="Yin W.L."/>
            <person name="Huang T."/>
            <person name="Niu S.C."/>
            <person name="Liu Z.J."/>
        </authorList>
    </citation>
    <scope>NUCLEOTIDE SEQUENCE [LARGE SCALE GENOMIC DNA]</scope>
    <source>
        <strain evidence="6">Lindl</strain>
    </source>
</reference>
<dbReference type="PANTHER" id="PTHR12220:SF13">
    <property type="entry name" value="LARGE RIBOSOMAL SUBUNIT PROTEIN UL16M"/>
    <property type="match status" value="1"/>
</dbReference>
<evidence type="ECO:0000256" key="5">
    <source>
        <dbReference type="RuleBase" id="RU004413"/>
    </source>
</evidence>
<dbReference type="CDD" id="cd01433">
    <property type="entry name" value="Ribosomal_L16_L10e"/>
    <property type="match status" value="1"/>
</dbReference>
<accession>A0AAV7GKN7</accession>
<dbReference type="Proteomes" id="UP000775213">
    <property type="component" value="Unassembled WGS sequence"/>
</dbReference>
<dbReference type="GO" id="GO:0019843">
    <property type="term" value="F:rRNA binding"/>
    <property type="evidence" value="ECO:0007669"/>
    <property type="project" value="InterPro"/>
</dbReference>
<keyword evidence="2 5" id="KW-0689">Ribosomal protein</keyword>
<dbReference type="InterPro" id="IPR000114">
    <property type="entry name" value="Ribosomal_uL16_bact-type"/>
</dbReference>
<sequence>MGFELRRRPEKGVVHKRNIVCVGEDLCYGCRLVAASRAHKRRGDVERRGRNGNGTYLHERNEVTRSELEYYLYVNQDNGFVISRSKKFVPMEKKERASAKKEPVTPFRQKLSLLLLLLELWVHIFLYRPVTVRPKETRMGSSKGSPEYWVSVVKPCQILYEMSGV</sequence>
<name>A0AAV7GKN7_DENCH</name>
<dbReference type="InterPro" id="IPR016180">
    <property type="entry name" value="Ribosomal_uL16_dom"/>
</dbReference>
<evidence type="ECO:0000256" key="1">
    <source>
        <dbReference type="ARBA" id="ARBA00008931"/>
    </source>
</evidence>
<keyword evidence="7" id="KW-1185">Reference proteome</keyword>
<dbReference type="PRINTS" id="PR00060">
    <property type="entry name" value="RIBOSOMALL16"/>
</dbReference>
<dbReference type="SUPFAM" id="SSF54686">
    <property type="entry name" value="Ribosomal protein L16p/L10e"/>
    <property type="match status" value="1"/>
</dbReference>
<keyword evidence="3 5" id="KW-0687">Ribonucleoprotein</keyword>